<feature type="non-terminal residue" evidence="1">
    <location>
        <position position="1"/>
    </location>
</feature>
<comment type="caution">
    <text evidence="1">The sequence shown here is derived from an EMBL/GenBank/DDBJ whole genome shotgun (WGS) entry which is preliminary data.</text>
</comment>
<protein>
    <submittedName>
        <fullName evidence="1">Uncharacterized protein</fullName>
    </submittedName>
</protein>
<dbReference type="Proteomes" id="UP001432322">
    <property type="component" value="Unassembled WGS sequence"/>
</dbReference>
<accession>A0AAV5WX72</accession>
<feature type="non-terminal residue" evidence="1">
    <location>
        <position position="673"/>
    </location>
</feature>
<proteinExistence type="predicted"/>
<dbReference type="EMBL" id="BTSY01000007">
    <property type="protein sequence ID" value="GMT35736.1"/>
    <property type="molecule type" value="Genomic_DNA"/>
</dbReference>
<name>A0AAV5WX72_9BILA</name>
<gene>
    <name evidence="1" type="ORF">PFISCL1PPCAC_27033</name>
</gene>
<keyword evidence="2" id="KW-1185">Reference proteome</keyword>
<evidence type="ECO:0000313" key="2">
    <source>
        <dbReference type="Proteomes" id="UP001432322"/>
    </source>
</evidence>
<dbReference type="AlphaFoldDB" id="A0AAV5WX72"/>
<evidence type="ECO:0000313" key="1">
    <source>
        <dbReference type="EMBL" id="GMT35736.1"/>
    </source>
</evidence>
<sequence length="673" mass="73298">LRRSPSLELIDRPPSLYRPPIRSIASPRLSTQEVDELTNPNLPYRTGYTYAFSKSYRNSSSYDDYEVPNMAGTSFYHDSSIRDDDEDIGTHSSITTTIYEEAITVYYKIITAVYCSLATTYAGGRSLAEWIYYILYSIAYGAWYAVSQGGQLIGESIYRILYSIGYGLWVVLDSTGRVSYNGSSALLATLFDIVMYLPRTVHAYVTAPSSKRVTYNDDDNEVRYFAKNESIAFSNGPSSSSSSSTRNQRSVFGGLWSSALKYLKRGRRSHMEPVYELRSRTIEREVGDTDTDDELGLDDHHVSTNVNVVRHAPVQRRIRSTKQLNEHDVMHDDVYDDSGSILINILYLPIDAIVALYNLVCYSMTSLGSGVKNAGYYGATGTKSTFEGLYNILTAIVFYTLVKPISAAGSFVRKTASSLSQSDSNGYESPAYVVHHSSSYGAAVHENDENQAPAVSTHSRQEDEDILAGLVNAPRTRRSTRVVSTPSTSSRRHTGAVTEATTALKSARSTRSSKIAPISTASSSSVFASSQSSSLFAPVGGIVWAVKDSTTTMVAKIIDVVTFSYLLIFQCFRAIGQLIADGASTIVSSVSYIFSSLASGATTGSSGILSMIGAAIGVILSVCRDVVVESWGVMANTTRAIGRGAGAIWGSRPSGSTLWNVLLWLLLLLPLLL</sequence>
<reference evidence="1" key="1">
    <citation type="submission" date="2023-10" db="EMBL/GenBank/DDBJ databases">
        <title>Genome assembly of Pristionchus species.</title>
        <authorList>
            <person name="Yoshida K."/>
            <person name="Sommer R.J."/>
        </authorList>
    </citation>
    <scope>NUCLEOTIDE SEQUENCE</scope>
    <source>
        <strain evidence="1">RS5133</strain>
    </source>
</reference>
<organism evidence="1 2">
    <name type="scientific">Pristionchus fissidentatus</name>
    <dbReference type="NCBI Taxonomy" id="1538716"/>
    <lineage>
        <taxon>Eukaryota</taxon>
        <taxon>Metazoa</taxon>
        <taxon>Ecdysozoa</taxon>
        <taxon>Nematoda</taxon>
        <taxon>Chromadorea</taxon>
        <taxon>Rhabditida</taxon>
        <taxon>Rhabditina</taxon>
        <taxon>Diplogasteromorpha</taxon>
        <taxon>Diplogasteroidea</taxon>
        <taxon>Neodiplogasteridae</taxon>
        <taxon>Pristionchus</taxon>
    </lineage>
</organism>